<dbReference type="InterPro" id="IPR045584">
    <property type="entry name" value="Pilin-like"/>
</dbReference>
<feature type="transmembrane region" description="Helical" evidence="1">
    <location>
        <begin position="6"/>
        <end position="28"/>
    </location>
</feature>
<dbReference type="Pfam" id="PF07963">
    <property type="entry name" value="N_methyl"/>
    <property type="match status" value="1"/>
</dbReference>
<accession>A0A2G9Y9H0</accession>
<evidence type="ECO:0000313" key="2">
    <source>
        <dbReference type="EMBL" id="PIP15141.1"/>
    </source>
</evidence>
<dbReference type="InterPro" id="IPR012902">
    <property type="entry name" value="N_methyl_site"/>
</dbReference>
<name>A0A2G9Y9H0_9BACT</name>
<sequence length="161" mass="17424">MERNKFGFTLIELLVVIIIIIIFAGLTLPSYNLQTRQLTLKNEAKKLASTIELAKKKAVASETNESCANFNGFQVAINANEYSLIRLCDDNQTVSTYQFPVNSNISITVGAGNILNFPPAGFGINLTTNTITLKNSSINQCINIFLSSIGIVDISASLTGC</sequence>
<dbReference type="SUPFAM" id="SSF54523">
    <property type="entry name" value="Pili subunits"/>
    <property type="match status" value="1"/>
</dbReference>
<organism evidence="2 3">
    <name type="scientific">Candidatus Roizmanbacteria bacterium CG23_combo_of_CG06-09_8_20_14_all_35_49</name>
    <dbReference type="NCBI Taxonomy" id="1974863"/>
    <lineage>
        <taxon>Bacteria</taxon>
        <taxon>Candidatus Roizmaniibacteriota</taxon>
    </lineage>
</organism>
<comment type="caution">
    <text evidence="2">The sequence shown here is derived from an EMBL/GenBank/DDBJ whole genome shotgun (WGS) entry which is preliminary data.</text>
</comment>
<evidence type="ECO:0000313" key="3">
    <source>
        <dbReference type="Proteomes" id="UP000231025"/>
    </source>
</evidence>
<keyword evidence="1" id="KW-0472">Membrane</keyword>
<protein>
    <recommendedName>
        <fullName evidence="4">General secretion pathway GspH domain-containing protein</fullName>
    </recommendedName>
</protein>
<keyword evidence="1" id="KW-1133">Transmembrane helix</keyword>
<reference evidence="2 3" key="1">
    <citation type="submission" date="2017-09" db="EMBL/GenBank/DDBJ databases">
        <title>Depth-based differentiation of microbial function through sediment-hosted aquifers and enrichment of novel symbionts in the deep terrestrial subsurface.</title>
        <authorList>
            <person name="Probst A.J."/>
            <person name="Ladd B."/>
            <person name="Jarett J.K."/>
            <person name="Geller-Mcgrath D.E."/>
            <person name="Sieber C.M."/>
            <person name="Emerson J.B."/>
            <person name="Anantharaman K."/>
            <person name="Thomas B.C."/>
            <person name="Malmstrom R."/>
            <person name="Stieglmeier M."/>
            <person name="Klingl A."/>
            <person name="Woyke T."/>
            <person name="Ryan C.M."/>
            <person name="Banfield J.F."/>
        </authorList>
    </citation>
    <scope>NUCLEOTIDE SEQUENCE [LARGE SCALE GENOMIC DNA]</scope>
    <source>
        <strain evidence="2">CG23_combo_of_CG06-09_8_20_14_all_35_49</strain>
    </source>
</reference>
<dbReference type="Proteomes" id="UP000231025">
    <property type="component" value="Unassembled WGS sequence"/>
</dbReference>
<proteinExistence type="predicted"/>
<dbReference type="EMBL" id="PCRE01000016">
    <property type="protein sequence ID" value="PIP15141.1"/>
    <property type="molecule type" value="Genomic_DNA"/>
</dbReference>
<evidence type="ECO:0000256" key="1">
    <source>
        <dbReference type="SAM" id="Phobius"/>
    </source>
</evidence>
<gene>
    <name evidence="2" type="ORF">COX47_01315</name>
</gene>
<keyword evidence="1" id="KW-0812">Transmembrane</keyword>
<dbReference type="AlphaFoldDB" id="A0A2G9Y9H0"/>
<dbReference type="NCBIfam" id="TIGR02532">
    <property type="entry name" value="IV_pilin_GFxxxE"/>
    <property type="match status" value="1"/>
</dbReference>
<dbReference type="Gene3D" id="3.30.700.10">
    <property type="entry name" value="Glycoprotein, Type 4 Pilin"/>
    <property type="match status" value="1"/>
</dbReference>
<evidence type="ECO:0008006" key="4">
    <source>
        <dbReference type="Google" id="ProtNLM"/>
    </source>
</evidence>